<comment type="caution">
    <text evidence="2">The sequence shown here is derived from an EMBL/GenBank/DDBJ whole genome shotgun (WGS) entry which is preliminary data.</text>
</comment>
<gene>
    <name evidence="2" type="ORF">E4582_08385</name>
</gene>
<reference evidence="2 3" key="1">
    <citation type="submission" date="2019-01" db="EMBL/GenBank/DDBJ databases">
        <authorList>
            <person name="Zhang S."/>
        </authorList>
    </citation>
    <scope>NUCLEOTIDE SEQUENCE [LARGE SCALE GENOMIC DNA]</scope>
    <source>
        <strain evidence="2 3">1626</strain>
    </source>
</reference>
<dbReference type="RefSeq" id="WP_134674131.1">
    <property type="nucleotide sequence ID" value="NZ_SPUH01000001.1"/>
</dbReference>
<organism evidence="2 3">
    <name type="scientific">Luteimonas yindakuii</name>
    <dbReference type="NCBI Taxonomy" id="2565782"/>
    <lineage>
        <taxon>Bacteria</taxon>
        <taxon>Pseudomonadati</taxon>
        <taxon>Pseudomonadota</taxon>
        <taxon>Gammaproteobacteria</taxon>
        <taxon>Lysobacterales</taxon>
        <taxon>Lysobacteraceae</taxon>
        <taxon>Luteimonas</taxon>
    </lineage>
</organism>
<keyword evidence="1" id="KW-0472">Membrane</keyword>
<evidence type="ECO:0000313" key="3">
    <source>
        <dbReference type="Proteomes" id="UP000298681"/>
    </source>
</evidence>
<proteinExistence type="predicted"/>
<sequence length="243" mass="24999">MTTRAPRGPCRQRGQSLISMMVGVLISLLTIAAMVSIYRVLIDVSGNASRSAQRDGQLASALLTVQMEMQRAGFGIAPGEPGVLAIVDGGRQIVWRYSLHPDPGHACAGLRIATAANAPGLPVTPADAGADRRGLYWLPGRSCSAADDPALAWTAAGPLAPRRLVSATGFFVPQAADGTALGDEAGVHALAGAHFERDGACSLPYAQQADLLPVSQRVSLKVGSDVVFSTCLANLRASGGGMG</sequence>
<dbReference type="Proteomes" id="UP000298681">
    <property type="component" value="Unassembled WGS sequence"/>
</dbReference>
<dbReference type="AlphaFoldDB" id="A0A4Z1R838"/>
<accession>A0A4Z1R838</accession>
<keyword evidence="1" id="KW-1133">Transmembrane helix</keyword>
<feature type="transmembrane region" description="Helical" evidence="1">
    <location>
        <begin position="21"/>
        <end position="41"/>
    </location>
</feature>
<keyword evidence="1" id="KW-0812">Transmembrane</keyword>
<evidence type="ECO:0000313" key="2">
    <source>
        <dbReference type="EMBL" id="TKS54775.1"/>
    </source>
</evidence>
<evidence type="ECO:0008006" key="4">
    <source>
        <dbReference type="Google" id="ProtNLM"/>
    </source>
</evidence>
<dbReference type="EMBL" id="SPUH01000001">
    <property type="protein sequence ID" value="TKS54775.1"/>
    <property type="molecule type" value="Genomic_DNA"/>
</dbReference>
<keyword evidence="3" id="KW-1185">Reference proteome</keyword>
<name>A0A4Z1R838_9GAMM</name>
<protein>
    <recommendedName>
        <fullName evidence="4">Pilus assembly protein PilW</fullName>
    </recommendedName>
</protein>
<evidence type="ECO:0000256" key="1">
    <source>
        <dbReference type="SAM" id="Phobius"/>
    </source>
</evidence>